<feature type="domain" description="PPIase FKBP-type" evidence="8">
    <location>
        <begin position="42"/>
        <end position="131"/>
    </location>
</feature>
<dbReference type="InterPro" id="IPR046357">
    <property type="entry name" value="PPIase_dom_sf"/>
</dbReference>
<gene>
    <name evidence="9" type="ORF">QDX21_02675</name>
</gene>
<keyword evidence="3 5" id="KW-0697">Rotamase</keyword>
<organism evidence="9 10">
    <name type="scientific">Auritidibacter ignavus</name>
    <dbReference type="NCBI Taxonomy" id="678932"/>
    <lineage>
        <taxon>Bacteria</taxon>
        <taxon>Bacillati</taxon>
        <taxon>Actinomycetota</taxon>
        <taxon>Actinomycetes</taxon>
        <taxon>Micrococcales</taxon>
        <taxon>Micrococcaceae</taxon>
        <taxon>Auritidibacter</taxon>
    </lineage>
</organism>
<dbReference type="InterPro" id="IPR001179">
    <property type="entry name" value="PPIase_FKBP_dom"/>
</dbReference>
<dbReference type="PANTHER" id="PTHR43811">
    <property type="entry name" value="FKBP-TYPE PEPTIDYL-PROLYL CIS-TRANS ISOMERASE FKPA"/>
    <property type="match status" value="1"/>
</dbReference>
<proteinExistence type="inferred from homology"/>
<comment type="similarity">
    <text evidence="2 6">Belongs to the FKBP-type PPIase family.</text>
</comment>
<dbReference type="PROSITE" id="PS50059">
    <property type="entry name" value="FKBP_PPIASE"/>
    <property type="match status" value="1"/>
</dbReference>
<dbReference type="EMBL" id="CP122566">
    <property type="protein sequence ID" value="WGH93719.1"/>
    <property type="molecule type" value="Genomic_DNA"/>
</dbReference>
<dbReference type="FunFam" id="3.10.50.40:FF:000006">
    <property type="entry name" value="Peptidyl-prolyl cis-trans isomerase"/>
    <property type="match status" value="1"/>
</dbReference>
<evidence type="ECO:0000256" key="3">
    <source>
        <dbReference type="ARBA" id="ARBA00023110"/>
    </source>
</evidence>
<comment type="catalytic activity">
    <reaction evidence="1 5 6">
        <text>[protein]-peptidylproline (omega=180) = [protein]-peptidylproline (omega=0)</text>
        <dbReference type="Rhea" id="RHEA:16237"/>
        <dbReference type="Rhea" id="RHEA-COMP:10747"/>
        <dbReference type="Rhea" id="RHEA-COMP:10748"/>
        <dbReference type="ChEBI" id="CHEBI:83833"/>
        <dbReference type="ChEBI" id="CHEBI:83834"/>
        <dbReference type="EC" id="5.2.1.8"/>
    </reaction>
</comment>
<dbReference type="AlphaFoldDB" id="A0AAJ6DCR5"/>
<dbReference type="Pfam" id="PF00254">
    <property type="entry name" value="FKBP_C"/>
    <property type="match status" value="1"/>
</dbReference>
<accession>A0AAJ6DCR5</accession>
<evidence type="ECO:0000256" key="6">
    <source>
        <dbReference type="RuleBase" id="RU003915"/>
    </source>
</evidence>
<reference evidence="9 10" key="1">
    <citation type="submission" date="2023-03" db="EMBL/GenBank/DDBJ databases">
        <title>Complete genome sequences of several Auritidibacter ignavus strains isolated from ear infections.</title>
        <authorList>
            <person name="Baehr T."/>
            <person name="Baumhoegger A.M."/>
        </authorList>
    </citation>
    <scope>NUCLEOTIDE SEQUENCE [LARGE SCALE GENOMIC DNA]</scope>
    <source>
        <strain evidence="9 10">BABAE-6</strain>
    </source>
</reference>
<keyword evidence="4 5" id="KW-0413">Isomerase</keyword>
<evidence type="ECO:0000256" key="1">
    <source>
        <dbReference type="ARBA" id="ARBA00000971"/>
    </source>
</evidence>
<dbReference type="SUPFAM" id="SSF54534">
    <property type="entry name" value="FKBP-like"/>
    <property type="match status" value="1"/>
</dbReference>
<evidence type="ECO:0000259" key="8">
    <source>
        <dbReference type="PROSITE" id="PS50059"/>
    </source>
</evidence>
<dbReference type="PANTHER" id="PTHR43811:SF19">
    <property type="entry name" value="39 KDA FK506-BINDING NUCLEAR PROTEIN"/>
    <property type="match status" value="1"/>
</dbReference>
<dbReference type="Gene3D" id="3.10.50.40">
    <property type="match status" value="1"/>
</dbReference>
<feature type="region of interest" description="Disordered" evidence="7">
    <location>
        <begin position="1"/>
        <end position="21"/>
    </location>
</feature>
<keyword evidence="10" id="KW-1185">Reference proteome</keyword>
<evidence type="ECO:0000256" key="4">
    <source>
        <dbReference type="ARBA" id="ARBA00023235"/>
    </source>
</evidence>
<dbReference type="RefSeq" id="WP_279675100.1">
    <property type="nucleotide sequence ID" value="NZ_CP122566.1"/>
</dbReference>
<evidence type="ECO:0000256" key="7">
    <source>
        <dbReference type="SAM" id="MobiDB-lite"/>
    </source>
</evidence>
<evidence type="ECO:0000256" key="5">
    <source>
        <dbReference type="PROSITE-ProRule" id="PRU00277"/>
    </source>
</evidence>
<dbReference type="EC" id="5.2.1.8" evidence="6"/>
<evidence type="ECO:0000256" key="2">
    <source>
        <dbReference type="ARBA" id="ARBA00006577"/>
    </source>
</evidence>
<sequence length="131" mass="14007">MSFGQRHYNRTRPEIDFPGDTPPTELVIEDVITGAGPEVTAGDKVSCHYVGVAWSTGAEFDASWNRGTPLDFTAGIGQVIPGWDQGLLGMKAGGRRRLEIPPHLAYGERGAGADIGPNETLIFVVDLVSVN</sequence>
<evidence type="ECO:0000313" key="10">
    <source>
        <dbReference type="Proteomes" id="UP001224674"/>
    </source>
</evidence>
<protein>
    <recommendedName>
        <fullName evidence="6">Peptidyl-prolyl cis-trans isomerase</fullName>
        <ecNumber evidence="6">5.2.1.8</ecNumber>
    </recommendedName>
</protein>
<dbReference type="GO" id="GO:0003755">
    <property type="term" value="F:peptidyl-prolyl cis-trans isomerase activity"/>
    <property type="evidence" value="ECO:0007669"/>
    <property type="project" value="UniProtKB-UniRule"/>
</dbReference>
<evidence type="ECO:0000313" key="9">
    <source>
        <dbReference type="EMBL" id="WGH93719.1"/>
    </source>
</evidence>
<dbReference type="Proteomes" id="UP001224674">
    <property type="component" value="Chromosome"/>
</dbReference>
<name>A0AAJ6DCR5_9MICC</name>